<dbReference type="InterPro" id="IPR036959">
    <property type="entry name" value="Peptidase_C12_UCH_sf"/>
</dbReference>
<dbReference type="EMBL" id="JAACJJ010000046">
    <property type="protein sequence ID" value="KAF5313853.1"/>
    <property type="molecule type" value="Genomic_DNA"/>
</dbReference>
<accession>A0A8H5B0P3</accession>
<gene>
    <name evidence="10" type="ORF">D9619_013052</name>
</gene>
<feature type="site" description="Important for enzyme activity" evidence="7">
    <location>
        <position position="211"/>
    </location>
</feature>
<dbReference type="FunFam" id="3.40.532.10:FF:000006">
    <property type="entry name" value="Ubiquitin carboxyl-terminal hydrolase"/>
    <property type="match status" value="1"/>
</dbReference>
<reference evidence="10 11" key="1">
    <citation type="journal article" date="2020" name="ISME J.">
        <title>Uncovering the hidden diversity of litter-decomposition mechanisms in mushroom-forming fungi.</title>
        <authorList>
            <person name="Floudas D."/>
            <person name="Bentzer J."/>
            <person name="Ahren D."/>
            <person name="Johansson T."/>
            <person name="Persson P."/>
            <person name="Tunlid A."/>
        </authorList>
    </citation>
    <scope>NUCLEOTIDE SEQUENCE [LARGE SCALE GENOMIC DNA]</scope>
    <source>
        <strain evidence="10 11">CBS 101986</strain>
    </source>
</reference>
<evidence type="ECO:0000256" key="5">
    <source>
        <dbReference type="ARBA" id="ARBA00022801"/>
    </source>
</evidence>
<keyword evidence="6 7" id="KW-0788">Thiol protease</keyword>
<dbReference type="PROSITE" id="PS00140">
    <property type="entry name" value="UCH_1"/>
    <property type="match status" value="1"/>
</dbReference>
<evidence type="ECO:0000256" key="2">
    <source>
        <dbReference type="ARBA" id="ARBA00009326"/>
    </source>
</evidence>
<dbReference type="PANTHER" id="PTHR10589">
    <property type="entry name" value="UBIQUITIN CARBOXYL-TERMINAL HYDROLASE"/>
    <property type="match status" value="1"/>
</dbReference>
<dbReference type="OrthoDB" id="427186at2759"/>
<feature type="active site" description="Proton donor" evidence="7">
    <location>
        <position position="170"/>
    </location>
</feature>
<keyword evidence="3 7" id="KW-0645">Protease</keyword>
<comment type="catalytic activity">
    <reaction evidence="1 7 8">
        <text>Thiol-dependent hydrolysis of ester, thioester, amide, peptide and isopeptide bonds formed by the C-terminal Gly of ubiquitin (a 76-residue protein attached to proteins as an intracellular targeting signal).</text>
        <dbReference type="EC" id="3.4.19.12"/>
    </reaction>
</comment>
<keyword evidence="4 7" id="KW-0833">Ubl conjugation pathway</keyword>
<proteinExistence type="inferred from homology"/>
<feature type="domain" description="UCH catalytic" evidence="9">
    <location>
        <begin position="9"/>
        <end position="254"/>
    </location>
</feature>
<evidence type="ECO:0000313" key="10">
    <source>
        <dbReference type="EMBL" id="KAF5313853.1"/>
    </source>
</evidence>
<dbReference type="SUPFAM" id="SSF54001">
    <property type="entry name" value="Cysteine proteinases"/>
    <property type="match status" value="2"/>
</dbReference>
<dbReference type="InterPro" id="IPR001578">
    <property type="entry name" value="Peptidase_C12_UCH"/>
</dbReference>
<evidence type="ECO:0000256" key="7">
    <source>
        <dbReference type="PROSITE-ProRule" id="PRU01393"/>
    </source>
</evidence>
<evidence type="ECO:0000256" key="4">
    <source>
        <dbReference type="ARBA" id="ARBA00022786"/>
    </source>
</evidence>
<evidence type="ECO:0000256" key="6">
    <source>
        <dbReference type="ARBA" id="ARBA00022807"/>
    </source>
</evidence>
<comment type="similarity">
    <text evidence="2 7 8">Belongs to the peptidase C12 family.</text>
</comment>
<dbReference type="GO" id="GO:0005737">
    <property type="term" value="C:cytoplasm"/>
    <property type="evidence" value="ECO:0007669"/>
    <property type="project" value="TreeGrafter"/>
</dbReference>
<dbReference type="Proteomes" id="UP000567179">
    <property type="component" value="Unassembled WGS sequence"/>
</dbReference>
<organism evidence="10 11">
    <name type="scientific">Psilocybe cf. subviscida</name>
    <dbReference type="NCBI Taxonomy" id="2480587"/>
    <lineage>
        <taxon>Eukaryota</taxon>
        <taxon>Fungi</taxon>
        <taxon>Dikarya</taxon>
        <taxon>Basidiomycota</taxon>
        <taxon>Agaricomycotina</taxon>
        <taxon>Agaricomycetes</taxon>
        <taxon>Agaricomycetidae</taxon>
        <taxon>Agaricales</taxon>
        <taxon>Agaricineae</taxon>
        <taxon>Strophariaceae</taxon>
        <taxon>Psilocybe</taxon>
    </lineage>
</organism>
<dbReference type="InterPro" id="IPR057254">
    <property type="entry name" value="UCH_AS"/>
</dbReference>
<dbReference type="AlphaFoldDB" id="A0A8H5B0P3"/>
<dbReference type="PRINTS" id="PR00707">
    <property type="entry name" value="UBCTHYDRLASE"/>
</dbReference>
<feature type="site" description="Transition state stabilizer" evidence="7">
    <location>
        <position position="95"/>
    </location>
</feature>
<dbReference type="PANTHER" id="PTHR10589:SF17">
    <property type="entry name" value="UBIQUITIN CARBOXYL-TERMINAL HYDROLASE"/>
    <property type="match status" value="1"/>
</dbReference>
<evidence type="ECO:0000256" key="1">
    <source>
        <dbReference type="ARBA" id="ARBA00000707"/>
    </source>
</evidence>
<keyword evidence="11" id="KW-1185">Reference proteome</keyword>
<keyword evidence="5 7" id="KW-0378">Hydrolase</keyword>
<dbReference type="PROSITE" id="PS52048">
    <property type="entry name" value="UCH_DOMAIN"/>
    <property type="match status" value="1"/>
</dbReference>
<dbReference type="Gene3D" id="3.40.532.10">
    <property type="entry name" value="Peptidase C12, ubiquitin carboxyl-terminal hydrolase"/>
    <property type="match status" value="1"/>
</dbReference>
<dbReference type="GO" id="GO:0006511">
    <property type="term" value="P:ubiquitin-dependent protein catabolic process"/>
    <property type="evidence" value="ECO:0007669"/>
    <property type="project" value="UniProtKB-UniRule"/>
</dbReference>
<name>A0A8H5B0P3_9AGAR</name>
<dbReference type="CDD" id="cd09616">
    <property type="entry name" value="Peptidase_C12_UCH_L1_L3"/>
    <property type="match status" value="1"/>
</dbReference>
<evidence type="ECO:0000259" key="9">
    <source>
        <dbReference type="PROSITE" id="PS52048"/>
    </source>
</evidence>
<feature type="active site" description="Nucleophile" evidence="7">
    <location>
        <position position="101"/>
    </location>
</feature>
<evidence type="ECO:0000256" key="3">
    <source>
        <dbReference type="ARBA" id="ARBA00022670"/>
    </source>
</evidence>
<dbReference type="EC" id="3.4.19.12" evidence="8"/>
<comment type="caution">
    <text evidence="10">The sequence shown here is derived from an EMBL/GenBank/DDBJ whole genome shotgun (WGS) entry which is preliminary data.</text>
</comment>
<dbReference type="GO" id="GO:0004843">
    <property type="term" value="F:cysteine-type deubiquitinase activity"/>
    <property type="evidence" value="ECO:0007669"/>
    <property type="project" value="UniProtKB-UniRule"/>
</dbReference>
<dbReference type="InterPro" id="IPR038765">
    <property type="entry name" value="Papain-like_cys_pep_sf"/>
</dbReference>
<dbReference type="GO" id="GO:0016579">
    <property type="term" value="P:protein deubiquitination"/>
    <property type="evidence" value="ECO:0007669"/>
    <property type="project" value="TreeGrafter"/>
</dbReference>
<evidence type="ECO:0000256" key="8">
    <source>
        <dbReference type="RuleBase" id="RU361215"/>
    </source>
</evidence>
<dbReference type="Pfam" id="PF01088">
    <property type="entry name" value="Peptidase_C12"/>
    <property type="match status" value="1"/>
</dbReference>
<protein>
    <recommendedName>
        <fullName evidence="8">Ubiquitin carboxyl-terminal hydrolase</fullName>
        <ecNumber evidence="8">3.4.19.12</ecNumber>
    </recommendedName>
</protein>
<evidence type="ECO:0000313" key="11">
    <source>
        <dbReference type="Proteomes" id="UP000567179"/>
    </source>
</evidence>
<sequence>MAEDESGGRWIPLESNPEVFNSWSSKAGLIKSKAHFVDIYGLDDELLDMVPKPVRAVVLLFPIEKSMDANKKAADERIAQEGQPHLDNTIFWVKQTIGNACGTIGLIHALANSGVAFTPTSALQKYIIECKNKSPLERAKVLATTPLFANIHAESAESGQSAATIDTDLHFTCFVAAADNAVRAAAQGAPLGEGVKQEDLDAIPKRLVELDGRRAGPIDHGECTDLLTDVANLVKRTYLTSSRSVNFSMIALTEGKDQ</sequence>